<comment type="caution">
    <text evidence="6">The sequence shown here is derived from an EMBL/GenBank/DDBJ whole genome shotgun (WGS) entry which is preliminary data.</text>
</comment>
<keyword evidence="4" id="KW-0472">Membrane</keyword>
<comment type="subcellular location">
    <subcellularLocation>
        <location evidence="1">Membrane</location>
        <topology evidence="1">Multi-pass membrane protein</topology>
    </subcellularLocation>
</comment>
<gene>
    <name evidence="6" type="ORF">BCL65_102140</name>
</gene>
<dbReference type="SUPFAM" id="SSF52540">
    <property type="entry name" value="P-loop containing nucleoside triphosphate hydrolases"/>
    <property type="match status" value="1"/>
</dbReference>
<dbReference type="EMBL" id="PVTX01000002">
    <property type="protein sequence ID" value="PRZ08598.1"/>
    <property type="molecule type" value="Genomic_DNA"/>
</dbReference>
<reference evidence="6 7" key="1">
    <citation type="submission" date="2018-03" db="EMBL/GenBank/DDBJ databases">
        <title>Comparative analysis of microorganisms from saline springs in Andes Mountain Range, Colombia.</title>
        <authorList>
            <person name="Rubin E."/>
        </authorList>
    </citation>
    <scope>NUCLEOTIDE SEQUENCE [LARGE SCALE GENOMIC DNA]</scope>
    <source>
        <strain evidence="6 7">CG 23</strain>
    </source>
</reference>
<evidence type="ECO:0000256" key="3">
    <source>
        <dbReference type="ARBA" id="ARBA00022989"/>
    </source>
</evidence>
<dbReference type="Gene3D" id="3.40.50.300">
    <property type="entry name" value="P-loop containing nucleotide triphosphate hydrolases"/>
    <property type="match status" value="1"/>
</dbReference>
<accession>A0ABX5EIQ4</accession>
<evidence type="ECO:0000313" key="7">
    <source>
        <dbReference type="Proteomes" id="UP000239895"/>
    </source>
</evidence>
<dbReference type="InterPro" id="IPR007743">
    <property type="entry name" value="Immunity-related_GTPase-like"/>
</dbReference>
<proteinExistence type="predicted"/>
<sequence>MSRTDQGRRRQGGTPGQPGSEGEDRGFDPTPIIDAEREQRAKIGRFNLAVVGGTGVGKSSLINAIFGKDSAPTGVGMPVTKGIDYHLNPDGSLGIWDFEGFEAGSVKTPEQHVSDGLSKIAAGPREQQIAVVWYCILASSGRLTENDVRLIRTFAAQGLHVILVLTKVQRAKDRIAGPWVPSGQAVEMLEFLQDPRDENGDPIDLPVAGAVMTAAVDQGKFGGPRHGLEDLLALTLATAPEENQDALRVVQELSLPLRRELALRYINAAAASAMGIAATPIPFADAVALAPIQLTMMGKVAAAYRIDFKVMLSAQALSQLGIQYAGRATARSLVKLVPGIGSLINAAVAGAITYVTGQSWMRLCEAVHTKKVNLDDVEKAWKEYGPTAQQVLRYYVKFARPSRAA</sequence>
<evidence type="ECO:0000256" key="1">
    <source>
        <dbReference type="ARBA" id="ARBA00004141"/>
    </source>
</evidence>
<keyword evidence="2" id="KW-0812">Transmembrane</keyword>
<evidence type="ECO:0000256" key="5">
    <source>
        <dbReference type="SAM" id="MobiDB-lite"/>
    </source>
</evidence>
<dbReference type="Pfam" id="PF05049">
    <property type="entry name" value="IIGP"/>
    <property type="match status" value="1"/>
</dbReference>
<evidence type="ECO:0000313" key="6">
    <source>
        <dbReference type="EMBL" id="PRZ08598.1"/>
    </source>
</evidence>
<dbReference type="InterPro" id="IPR021147">
    <property type="entry name" value="DUF697"/>
</dbReference>
<keyword evidence="3" id="KW-1133">Transmembrane helix</keyword>
<evidence type="ECO:0000256" key="4">
    <source>
        <dbReference type="ARBA" id="ARBA00023136"/>
    </source>
</evidence>
<protein>
    <submittedName>
        <fullName evidence="6">Uncharacterized protein (DUF697 family)</fullName>
    </submittedName>
</protein>
<dbReference type="CDD" id="cd00882">
    <property type="entry name" value="Ras_like_GTPase"/>
    <property type="match status" value="1"/>
</dbReference>
<dbReference type="Proteomes" id="UP000239895">
    <property type="component" value="Unassembled WGS sequence"/>
</dbReference>
<organism evidence="6 7">
    <name type="scientific">Isoptericola halotolerans</name>
    <dbReference type="NCBI Taxonomy" id="300560"/>
    <lineage>
        <taxon>Bacteria</taxon>
        <taxon>Bacillati</taxon>
        <taxon>Actinomycetota</taxon>
        <taxon>Actinomycetes</taxon>
        <taxon>Micrococcales</taxon>
        <taxon>Promicromonosporaceae</taxon>
        <taxon>Isoptericola</taxon>
    </lineage>
</organism>
<feature type="region of interest" description="Disordered" evidence="5">
    <location>
        <begin position="1"/>
        <end position="30"/>
    </location>
</feature>
<dbReference type="Pfam" id="PF05128">
    <property type="entry name" value="DUF697"/>
    <property type="match status" value="1"/>
</dbReference>
<name>A0ABX5EIQ4_9MICO</name>
<evidence type="ECO:0000256" key="2">
    <source>
        <dbReference type="ARBA" id="ARBA00022692"/>
    </source>
</evidence>
<keyword evidence="7" id="KW-1185">Reference proteome</keyword>
<dbReference type="InterPro" id="IPR027417">
    <property type="entry name" value="P-loop_NTPase"/>
</dbReference>
<dbReference type="RefSeq" id="WP_106265460.1">
    <property type="nucleotide sequence ID" value="NZ_PVTX01000002.1"/>
</dbReference>